<comment type="catalytic activity">
    <reaction evidence="1 10">
        <text>a fatty acyl-[ACP] + phosphate = an acyl phosphate + holo-[ACP]</text>
        <dbReference type="Rhea" id="RHEA:42292"/>
        <dbReference type="Rhea" id="RHEA-COMP:9685"/>
        <dbReference type="Rhea" id="RHEA-COMP:14125"/>
        <dbReference type="ChEBI" id="CHEBI:43474"/>
        <dbReference type="ChEBI" id="CHEBI:59918"/>
        <dbReference type="ChEBI" id="CHEBI:64479"/>
        <dbReference type="ChEBI" id="CHEBI:138651"/>
        <dbReference type="EC" id="2.3.1.274"/>
    </reaction>
</comment>
<evidence type="ECO:0000256" key="2">
    <source>
        <dbReference type="ARBA" id="ARBA00022490"/>
    </source>
</evidence>
<dbReference type="HAMAP" id="MF_00019">
    <property type="entry name" value="PlsX"/>
    <property type="match status" value="1"/>
</dbReference>
<dbReference type="NCBIfam" id="TIGR00182">
    <property type="entry name" value="plsX"/>
    <property type="match status" value="1"/>
</dbReference>
<dbReference type="AlphaFoldDB" id="C6HXB3"/>
<evidence type="ECO:0000256" key="5">
    <source>
        <dbReference type="ARBA" id="ARBA00023098"/>
    </source>
</evidence>
<dbReference type="GO" id="GO:0008654">
    <property type="term" value="P:phospholipid biosynthetic process"/>
    <property type="evidence" value="ECO:0007669"/>
    <property type="project" value="UniProtKB-KW"/>
</dbReference>
<evidence type="ECO:0000256" key="4">
    <source>
        <dbReference type="ARBA" id="ARBA00022679"/>
    </source>
</evidence>
<keyword evidence="4 10" id="KW-0808">Transferase</keyword>
<evidence type="ECO:0000256" key="6">
    <source>
        <dbReference type="ARBA" id="ARBA00023209"/>
    </source>
</evidence>
<evidence type="ECO:0000256" key="8">
    <source>
        <dbReference type="ARBA" id="ARBA00024069"/>
    </source>
</evidence>
<dbReference type="InterPro" id="IPR012281">
    <property type="entry name" value="Phospholipid_synth_PlsX-like"/>
</dbReference>
<keyword evidence="6 10" id="KW-0594">Phospholipid biosynthesis</keyword>
<dbReference type="PIRSF" id="PIRSF002465">
    <property type="entry name" value="Phsphlp_syn_PlsX"/>
    <property type="match status" value="1"/>
</dbReference>
<protein>
    <recommendedName>
        <fullName evidence="8 10">Phosphate acyltransferase</fullName>
        <ecNumber evidence="8 10">2.3.1.274</ecNumber>
    </recommendedName>
    <alternativeName>
        <fullName evidence="10">Acyl-ACP phosphotransacylase</fullName>
    </alternativeName>
    <alternativeName>
        <fullName evidence="10">Acyl-[acyl-carrier-protein]--phosphate acyltransferase</fullName>
    </alternativeName>
    <alternativeName>
        <fullName evidence="10">Phosphate-acyl-ACP acyltransferase</fullName>
    </alternativeName>
</protein>
<keyword evidence="7 10" id="KW-1208">Phospholipid metabolism</keyword>
<proteinExistence type="inferred from homology"/>
<comment type="pathway">
    <text evidence="10">Lipid metabolism; phospholipid metabolism.</text>
</comment>
<name>C6HXB3_9BACT</name>
<evidence type="ECO:0000313" key="13">
    <source>
        <dbReference type="Proteomes" id="UP000009374"/>
    </source>
</evidence>
<dbReference type="InterPro" id="IPR003664">
    <property type="entry name" value="FA_synthesis"/>
</dbReference>
<dbReference type="PANTHER" id="PTHR30100:SF1">
    <property type="entry name" value="PHOSPHATE ACYLTRANSFERASE"/>
    <property type="match status" value="1"/>
</dbReference>
<evidence type="ECO:0000313" key="12">
    <source>
        <dbReference type="EMBL" id="EES52665.1"/>
    </source>
</evidence>
<dbReference type="UniPathway" id="UPA00085"/>
<sequence>MKIALDAMGGDFGSDPLVAGADLARRDFGTEVVLVGDPAVIRERLRALSLPPTTFEIVEAKDVIDMTDKASDVRKRRDSTVWVSAELVKKGHVQGAVSAGHSGASLAAAMWVLGRISGVERPTIGTILPCRPSRKHASHPTPPSPETVPDSGHFILVDGGANVDCKPSHLVSFARMGRLLSRHLFSVDQPRVSLLSNGEEETKGNELVARTIDLLRGRGEGSEKGEAYPWFTGPIESRDIFSGETDVVVCDGFVGNIVLKEAEGLAQTIMEMMKDAARSDLRSKIGGLLLRPALSRMKKRIDWAEYGGAPLLGVGGLFVICHGRSNALAIKNAIGMADRLASSGLTEALKAEMAPAASSEGGA</sequence>
<comment type="subcellular location">
    <subcellularLocation>
        <location evidence="10">Cytoplasm</location>
    </subcellularLocation>
    <text evidence="10">Associated with the membrane possibly through PlsY.</text>
</comment>
<dbReference type="GO" id="GO:0043811">
    <property type="term" value="F:phosphate:acyl-[acyl carrier protein] acyltransferase activity"/>
    <property type="evidence" value="ECO:0007669"/>
    <property type="project" value="UniProtKB-UniRule"/>
</dbReference>
<accession>C6HXB3</accession>
<dbReference type="GO" id="GO:0006633">
    <property type="term" value="P:fatty acid biosynthetic process"/>
    <property type="evidence" value="ECO:0007669"/>
    <property type="project" value="UniProtKB-UniRule"/>
</dbReference>
<dbReference type="Gene3D" id="3.40.718.10">
    <property type="entry name" value="Isopropylmalate Dehydrogenase"/>
    <property type="match status" value="1"/>
</dbReference>
<dbReference type="PANTHER" id="PTHR30100">
    <property type="entry name" value="FATTY ACID/PHOSPHOLIPID SYNTHESIS PROTEIN PLSX"/>
    <property type="match status" value="1"/>
</dbReference>
<evidence type="ECO:0000256" key="11">
    <source>
        <dbReference type="SAM" id="MobiDB-lite"/>
    </source>
</evidence>
<evidence type="ECO:0000256" key="1">
    <source>
        <dbReference type="ARBA" id="ARBA00001232"/>
    </source>
</evidence>
<comment type="similarity">
    <text evidence="10">Belongs to the PlsX family.</text>
</comment>
<comment type="subunit">
    <text evidence="9 10">Homodimer. Probably interacts with PlsY.</text>
</comment>
<keyword evidence="5 10" id="KW-0443">Lipid metabolism</keyword>
<dbReference type="Pfam" id="PF02504">
    <property type="entry name" value="FA_synthesis"/>
    <property type="match status" value="2"/>
</dbReference>
<evidence type="ECO:0000256" key="9">
    <source>
        <dbReference type="ARBA" id="ARBA00046608"/>
    </source>
</evidence>
<evidence type="ECO:0000256" key="7">
    <source>
        <dbReference type="ARBA" id="ARBA00023264"/>
    </source>
</evidence>
<keyword evidence="13" id="KW-1185">Reference proteome</keyword>
<evidence type="ECO:0000256" key="3">
    <source>
        <dbReference type="ARBA" id="ARBA00022516"/>
    </source>
</evidence>
<dbReference type="GO" id="GO:0005737">
    <property type="term" value="C:cytoplasm"/>
    <property type="evidence" value="ECO:0007669"/>
    <property type="project" value="UniProtKB-SubCell"/>
</dbReference>
<evidence type="ECO:0000256" key="10">
    <source>
        <dbReference type="HAMAP-Rule" id="MF_00019"/>
    </source>
</evidence>
<comment type="function">
    <text evidence="10">Catalyzes the reversible formation of acyl-phosphate (acyl-PO(4)) from acyl-[acyl-carrier-protein] (acyl-ACP). This enzyme utilizes acyl-ACP as fatty acyl donor, but not acyl-CoA.</text>
</comment>
<feature type="region of interest" description="Disordered" evidence="11">
    <location>
        <begin position="129"/>
        <end position="150"/>
    </location>
</feature>
<dbReference type="EC" id="2.3.1.274" evidence="8 10"/>
<organism evidence="12 13">
    <name type="scientific">Leptospirillum ferrodiazotrophum</name>
    <dbReference type="NCBI Taxonomy" id="412449"/>
    <lineage>
        <taxon>Bacteria</taxon>
        <taxon>Pseudomonadati</taxon>
        <taxon>Nitrospirota</taxon>
        <taxon>Nitrospiria</taxon>
        <taxon>Nitrospirales</taxon>
        <taxon>Nitrospiraceae</taxon>
        <taxon>Leptospirillum</taxon>
    </lineage>
</organism>
<keyword evidence="3 10" id="KW-0444">Lipid biosynthesis</keyword>
<dbReference type="SUPFAM" id="SSF53659">
    <property type="entry name" value="Isocitrate/Isopropylmalate dehydrogenase-like"/>
    <property type="match status" value="1"/>
</dbReference>
<dbReference type="EMBL" id="GG693873">
    <property type="protein sequence ID" value="EES52665.1"/>
    <property type="molecule type" value="Genomic_DNA"/>
</dbReference>
<reference evidence="12 13" key="1">
    <citation type="journal article" date="2009" name="Appl. Environ. Microbiol.">
        <title>Community genomic and proteomic analyses of chemoautotrophic iron-oxidizing "Leptospirillum rubarum" (Group II) and "Leptospirillum ferrodiazotrophum" (Group III) bacteria in acid mine drainage biofilms.</title>
        <authorList>
            <person name="Goltsman D.S."/>
            <person name="Denef V.J."/>
            <person name="Singer S.W."/>
            <person name="VerBerkmoes N.C."/>
            <person name="Lefsrud M."/>
            <person name="Mueller R.S."/>
            <person name="Dick G.J."/>
            <person name="Sun C.L."/>
            <person name="Wheeler K.E."/>
            <person name="Zemla A."/>
            <person name="Baker B.J."/>
            <person name="Hauser L."/>
            <person name="Land M."/>
            <person name="Shah M.B."/>
            <person name="Thelen M.P."/>
            <person name="Hettich R.L."/>
            <person name="Banfield J.F."/>
        </authorList>
    </citation>
    <scope>NUCLEOTIDE SEQUENCE [LARGE SCALE GENOMIC DNA]</scope>
</reference>
<dbReference type="Proteomes" id="UP000009374">
    <property type="component" value="Unassembled WGS sequence"/>
</dbReference>
<keyword evidence="2 10" id="KW-0963">Cytoplasm</keyword>
<gene>
    <name evidence="10" type="primary">plsX</name>
    <name evidence="12" type="ORF">UBAL3_92050035</name>
</gene>